<dbReference type="Proteomes" id="UP000199203">
    <property type="component" value="Unassembled WGS sequence"/>
</dbReference>
<accession>A0A1G7UID0</accession>
<keyword evidence="2" id="KW-1185">Reference proteome</keyword>
<dbReference type="AlphaFoldDB" id="A0A1G7UID0"/>
<proteinExistence type="predicted"/>
<evidence type="ECO:0000313" key="1">
    <source>
        <dbReference type="EMBL" id="SDG47312.1"/>
    </source>
</evidence>
<gene>
    <name evidence="1" type="ORF">SAMN05421825_3449</name>
</gene>
<name>A0A1G7UID0_9FLAO</name>
<sequence length="56" mass="6387">MFIKVYTSKQNFLMVNIDHIVYISPGSSNRGCTVHLDTGVRLESIDDYDVLLNQLI</sequence>
<evidence type="ECO:0000313" key="2">
    <source>
        <dbReference type="Proteomes" id="UP000199203"/>
    </source>
</evidence>
<reference evidence="2" key="1">
    <citation type="submission" date="2016-10" db="EMBL/GenBank/DDBJ databases">
        <authorList>
            <person name="Varghese N."/>
            <person name="Submissions S."/>
        </authorList>
    </citation>
    <scope>NUCLEOTIDE SEQUENCE [LARGE SCALE GENOMIC DNA]</scope>
    <source>
        <strain evidence="2">DSM 19684</strain>
    </source>
</reference>
<protein>
    <submittedName>
        <fullName evidence="1">Uncharacterized protein</fullName>
    </submittedName>
</protein>
<dbReference type="EMBL" id="FNBH01000004">
    <property type="protein sequence ID" value="SDG47312.1"/>
    <property type="molecule type" value="Genomic_DNA"/>
</dbReference>
<organism evidence="1 2">
    <name type="scientific">Epilithonimonas hungarica</name>
    <dbReference type="NCBI Taxonomy" id="454006"/>
    <lineage>
        <taxon>Bacteria</taxon>
        <taxon>Pseudomonadati</taxon>
        <taxon>Bacteroidota</taxon>
        <taxon>Flavobacteriia</taxon>
        <taxon>Flavobacteriales</taxon>
        <taxon>Weeksellaceae</taxon>
        <taxon>Chryseobacterium group</taxon>
        <taxon>Epilithonimonas</taxon>
    </lineage>
</organism>
<dbReference type="STRING" id="454006.SAMN05421825_3449"/>